<dbReference type="eggNOG" id="COG5388">
    <property type="taxonomic scope" value="Bacteria"/>
</dbReference>
<dbReference type="Proteomes" id="UP000004318">
    <property type="component" value="Unassembled WGS sequence"/>
</dbReference>
<dbReference type="STRING" id="252305.OB2597_03242"/>
<dbReference type="OrthoDB" id="8478628at2"/>
<dbReference type="RefSeq" id="WP_009804901.1">
    <property type="nucleotide sequence ID" value="NZ_CH724131.1"/>
</dbReference>
<dbReference type="InterPro" id="IPR009922">
    <property type="entry name" value="DUF1457"/>
</dbReference>
<evidence type="ECO:0000256" key="1">
    <source>
        <dbReference type="SAM" id="MobiDB-lite"/>
    </source>
</evidence>
<dbReference type="HOGENOM" id="CLU_087251_0_0_5"/>
<evidence type="ECO:0000313" key="3">
    <source>
        <dbReference type="Proteomes" id="UP000004318"/>
    </source>
</evidence>
<gene>
    <name evidence="2" type="ORF">OB2597_03242</name>
</gene>
<sequence>MPIERNKDRKVVDLTGFACAARLQPLREVEAYWQAARAGRLVPRRSDMDPHGLRAALEHTFVLERIATGLGRVRIAGSQLTALMGMEIRGMPLSAIITAETRAQMAATLEEVFSAPATAELDLRAQSGIGKPHLSARMILLPLKSDLGDISRVLGCLVTHGAVGRAPRRFEIAGRHVVPLLGGTRPPAERSVRERPVAAPAPAAGGMAEETAAFDPGPRPYLRIVRTRVPD</sequence>
<evidence type="ECO:0008006" key="4">
    <source>
        <dbReference type="Google" id="ProtNLM"/>
    </source>
</evidence>
<reference evidence="2 3" key="1">
    <citation type="journal article" date="2010" name="J. Bacteriol.">
        <title>Genome sequences of Oceanicola granulosus HTCC2516(T) and Oceanicola batsensis HTCC2597(TDelta).</title>
        <authorList>
            <person name="Thrash J.C."/>
            <person name="Cho J.C."/>
            <person name="Vergin K.L."/>
            <person name="Giovannoni S.J."/>
        </authorList>
    </citation>
    <scope>NUCLEOTIDE SEQUENCE [LARGE SCALE GENOMIC DNA]</scope>
    <source>
        <strain evidence="3">ATCC BAA-863 / DSM 15984 / KCTC 12145 / HTCC2597</strain>
    </source>
</reference>
<accession>A3TXP2</accession>
<dbReference type="Pfam" id="PF07310">
    <property type="entry name" value="PAS_5"/>
    <property type="match status" value="1"/>
</dbReference>
<feature type="compositionally biased region" description="Basic and acidic residues" evidence="1">
    <location>
        <begin position="187"/>
        <end position="196"/>
    </location>
</feature>
<comment type="caution">
    <text evidence="2">The sequence shown here is derived from an EMBL/GenBank/DDBJ whole genome shotgun (WGS) entry which is preliminary data.</text>
</comment>
<dbReference type="EMBL" id="AAMO01000004">
    <property type="protein sequence ID" value="EAQ03602.1"/>
    <property type="molecule type" value="Genomic_DNA"/>
</dbReference>
<feature type="compositionally biased region" description="Low complexity" evidence="1">
    <location>
        <begin position="198"/>
        <end position="213"/>
    </location>
</feature>
<evidence type="ECO:0000313" key="2">
    <source>
        <dbReference type="EMBL" id="EAQ03602.1"/>
    </source>
</evidence>
<keyword evidence="3" id="KW-1185">Reference proteome</keyword>
<proteinExistence type="predicted"/>
<feature type="region of interest" description="Disordered" evidence="1">
    <location>
        <begin position="184"/>
        <end position="215"/>
    </location>
</feature>
<organism evidence="2 3">
    <name type="scientific">Pseudooceanicola batsensis (strain ATCC BAA-863 / DSM 15984 / KCTC 12145 / HTCC2597)</name>
    <name type="common">Oceanicola batsensis</name>
    <dbReference type="NCBI Taxonomy" id="252305"/>
    <lineage>
        <taxon>Bacteria</taxon>
        <taxon>Pseudomonadati</taxon>
        <taxon>Pseudomonadota</taxon>
        <taxon>Alphaproteobacteria</taxon>
        <taxon>Rhodobacterales</taxon>
        <taxon>Paracoccaceae</taxon>
        <taxon>Pseudooceanicola</taxon>
    </lineage>
</organism>
<protein>
    <recommendedName>
        <fullName evidence="4">PAS domain-containing protein</fullName>
    </recommendedName>
</protein>
<name>A3TXP2_PSEBH</name>
<dbReference type="AlphaFoldDB" id="A3TXP2"/>